<keyword evidence="3" id="KW-1185">Reference proteome</keyword>
<feature type="transmembrane region" description="Helical" evidence="1">
    <location>
        <begin position="28"/>
        <end position="46"/>
    </location>
</feature>
<keyword evidence="1" id="KW-1133">Transmembrane helix</keyword>
<reference evidence="2" key="1">
    <citation type="journal article" date="2022" name="Toxins">
        <title>Genomic Analysis of Sphingopyxis sp. USTB-05 for Biodegrading Cyanobacterial Hepatotoxins.</title>
        <authorList>
            <person name="Liu C."/>
            <person name="Xu Q."/>
            <person name="Zhao Z."/>
            <person name="Zhang H."/>
            <person name="Liu X."/>
            <person name="Yin C."/>
            <person name="Liu Y."/>
            <person name="Yan H."/>
        </authorList>
    </citation>
    <scope>NUCLEOTIDE SEQUENCE</scope>
    <source>
        <strain evidence="2">NBD5</strain>
    </source>
</reference>
<evidence type="ECO:0000313" key="3">
    <source>
        <dbReference type="Proteomes" id="UP001056937"/>
    </source>
</evidence>
<keyword evidence="1" id="KW-0472">Membrane</keyword>
<gene>
    <name evidence="2" type="ORF">LHA26_02430</name>
</gene>
<proteinExistence type="predicted"/>
<dbReference type="Proteomes" id="UP001056937">
    <property type="component" value="Chromosome 1"/>
</dbReference>
<name>A0ABY4X8X8_9SPHN</name>
<evidence type="ECO:0000313" key="2">
    <source>
        <dbReference type="EMBL" id="USI73360.1"/>
    </source>
</evidence>
<organism evidence="2 3">
    <name type="scientific">Sphingomonas morindae</name>
    <dbReference type="NCBI Taxonomy" id="1541170"/>
    <lineage>
        <taxon>Bacteria</taxon>
        <taxon>Pseudomonadati</taxon>
        <taxon>Pseudomonadota</taxon>
        <taxon>Alphaproteobacteria</taxon>
        <taxon>Sphingomonadales</taxon>
        <taxon>Sphingomonadaceae</taxon>
        <taxon>Sphingomonas</taxon>
    </lineage>
</organism>
<keyword evidence="1" id="KW-0812">Transmembrane</keyword>
<accession>A0ABY4X8X8</accession>
<dbReference type="EMBL" id="CP084930">
    <property type="protein sequence ID" value="USI73360.1"/>
    <property type="molecule type" value="Genomic_DNA"/>
</dbReference>
<protein>
    <submittedName>
        <fullName evidence="2">Uncharacterized protein</fullName>
    </submittedName>
</protein>
<evidence type="ECO:0000256" key="1">
    <source>
        <dbReference type="SAM" id="Phobius"/>
    </source>
</evidence>
<sequence>MALPRPSRPLAAWQDFVGFLRSRERHDYIAALLAVAITSFILYAFYHDSYAERQPRIVYVESWPATRTDAEIKRDITAEQAARDRAKAERQAQYKRLADQLGIR</sequence>
<dbReference type="RefSeq" id="WP_252167170.1">
    <property type="nucleotide sequence ID" value="NZ_CP084930.1"/>
</dbReference>